<feature type="compositionally biased region" description="Low complexity" evidence="1">
    <location>
        <begin position="318"/>
        <end position="330"/>
    </location>
</feature>
<feature type="compositionally biased region" description="Acidic residues" evidence="1">
    <location>
        <begin position="372"/>
        <end position="389"/>
    </location>
</feature>
<feature type="compositionally biased region" description="Basic and acidic residues" evidence="1">
    <location>
        <begin position="159"/>
        <end position="178"/>
    </location>
</feature>
<comment type="caution">
    <text evidence="2">The sequence shown here is derived from an EMBL/GenBank/DDBJ whole genome shotgun (WGS) entry which is preliminary data.</text>
</comment>
<name>A8NF76_COPC7</name>
<feature type="compositionally biased region" description="Polar residues" evidence="1">
    <location>
        <begin position="187"/>
        <end position="196"/>
    </location>
</feature>
<dbReference type="STRING" id="240176.A8NF76"/>
<dbReference type="AlphaFoldDB" id="A8NF76"/>
<dbReference type="HOGENOM" id="CLU_050882_0_0_1"/>
<evidence type="ECO:0000313" key="2">
    <source>
        <dbReference type="EMBL" id="EAU88490.2"/>
    </source>
</evidence>
<feature type="compositionally biased region" description="Acidic residues" evidence="1">
    <location>
        <begin position="291"/>
        <end position="302"/>
    </location>
</feature>
<proteinExistence type="predicted"/>
<keyword evidence="3" id="KW-1185">Reference proteome</keyword>
<dbReference type="OMA" id="DEGWDEM"/>
<feature type="region of interest" description="Disordered" evidence="1">
    <location>
        <begin position="93"/>
        <end position="218"/>
    </location>
</feature>
<dbReference type="Proteomes" id="UP000001861">
    <property type="component" value="Unassembled WGS sequence"/>
</dbReference>
<dbReference type="GeneID" id="6009712"/>
<accession>A8NF76</accession>
<dbReference type="eggNOG" id="KOG3004">
    <property type="taxonomic scope" value="Eukaryota"/>
</dbReference>
<feature type="compositionally biased region" description="Polar residues" evidence="1">
    <location>
        <begin position="353"/>
        <end position="371"/>
    </location>
</feature>
<dbReference type="InParanoid" id="A8NF76"/>
<reference evidence="2 3" key="1">
    <citation type="journal article" date="2010" name="Proc. Natl. Acad. Sci. U.S.A.">
        <title>Insights into evolution of multicellular fungi from the assembled chromosomes of the mushroom Coprinopsis cinerea (Coprinus cinereus).</title>
        <authorList>
            <person name="Stajich J.E."/>
            <person name="Wilke S.K."/>
            <person name="Ahren D."/>
            <person name="Au C.H."/>
            <person name="Birren B.W."/>
            <person name="Borodovsky M."/>
            <person name="Burns C."/>
            <person name="Canback B."/>
            <person name="Casselton L.A."/>
            <person name="Cheng C.K."/>
            <person name="Deng J."/>
            <person name="Dietrich F.S."/>
            <person name="Fargo D.C."/>
            <person name="Farman M.L."/>
            <person name="Gathman A.C."/>
            <person name="Goldberg J."/>
            <person name="Guigo R."/>
            <person name="Hoegger P.J."/>
            <person name="Hooker J.B."/>
            <person name="Huggins A."/>
            <person name="James T.Y."/>
            <person name="Kamada T."/>
            <person name="Kilaru S."/>
            <person name="Kodira C."/>
            <person name="Kues U."/>
            <person name="Kupfer D."/>
            <person name="Kwan H.S."/>
            <person name="Lomsadze A."/>
            <person name="Li W."/>
            <person name="Lilly W.W."/>
            <person name="Ma L.J."/>
            <person name="Mackey A.J."/>
            <person name="Manning G."/>
            <person name="Martin F."/>
            <person name="Muraguchi H."/>
            <person name="Natvig D.O."/>
            <person name="Palmerini H."/>
            <person name="Ramesh M.A."/>
            <person name="Rehmeyer C.J."/>
            <person name="Roe B.A."/>
            <person name="Shenoy N."/>
            <person name="Stanke M."/>
            <person name="Ter-Hovhannisyan V."/>
            <person name="Tunlid A."/>
            <person name="Velagapudi R."/>
            <person name="Vision T.J."/>
            <person name="Zeng Q."/>
            <person name="Zolan M.E."/>
            <person name="Pukkila P.J."/>
        </authorList>
    </citation>
    <scope>NUCLEOTIDE SEQUENCE [LARGE SCALE GENOMIC DNA]</scope>
    <source>
        <strain evidence="3">Okayama-7 / 130 / ATCC MYA-4618 / FGSC 9003</strain>
    </source>
</reference>
<dbReference type="EMBL" id="AACS02000002">
    <property type="protein sequence ID" value="EAU88490.2"/>
    <property type="molecule type" value="Genomic_DNA"/>
</dbReference>
<feature type="region of interest" description="Disordered" evidence="1">
    <location>
        <begin position="230"/>
        <end position="418"/>
    </location>
</feature>
<feature type="compositionally biased region" description="Basic and acidic residues" evidence="1">
    <location>
        <begin position="235"/>
        <end position="249"/>
    </location>
</feature>
<feature type="compositionally biased region" description="Pro residues" evidence="1">
    <location>
        <begin position="395"/>
        <end position="407"/>
    </location>
</feature>
<protein>
    <submittedName>
        <fullName evidence="2">Uncharacterized protein</fullName>
    </submittedName>
</protein>
<feature type="compositionally biased region" description="Acidic residues" evidence="1">
    <location>
        <begin position="250"/>
        <end position="259"/>
    </location>
</feature>
<feature type="compositionally biased region" description="Basic and acidic residues" evidence="1">
    <location>
        <begin position="201"/>
        <end position="213"/>
    </location>
</feature>
<evidence type="ECO:0000256" key="1">
    <source>
        <dbReference type="SAM" id="MobiDB-lite"/>
    </source>
</evidence>
<dbReference type="RefSeq" id="XP_001833217.2">
    <property type="nucleotide sequence ID" value="XM_001833165.2"/>
</dbReference>
<dbReference type="VEuPathDB" id="FungiDB:CC1G_04196"/>
<evidence type="ECO:0000313" key="3">
    <source>
        <dbReference type="Proteomes" id="UP000001861"/>
    </source>
</evidence>
<sequence>MDKSLASLFDDDNDVEDVLKRQKTPHSDDDEDGRSPRPAKRRRRAVGGSSDDDEATSGVIAPTEVSMAAMENLAGMDEDFSFEWRGAAEIEQKLAAEMKRSAPPPLTPHQIMPSSSPTRGGDDPDKRDGKSKKGRDGEEKKPRRKPVNLNEGLLVSDKGFPKLIKDVKDFKPKGKGHEATPNIPVLDSSNVSQSPFPRNCDPNREAMQDKDAHGTPCTFHEVTPILTATQGHLSRWKDEAKGVHTLHDPDSDDDSDDGENNGRMDEDQAPTSDAPSSSRAPSRPPTSASEHEDEGLYDEDLDALFRDDSQTNPQPAQSNSASGSGAAASATMDVDPFDNPSLWENFDDLEMNAQPSSAGAPTNKPKATNASMDEDWDIMDEIGGFDEEPAAPKQANPPQPQPTAPPPPEDDDMADFYV</sequence>
<organism evidence="2 3">
    <name type="scientific">Coprinopsis cinerea (strain Okayama-7 / 130 / ATCC MYA-4618 / FGSC 9003)</name>
    <name type="common">Inky cap fungus</name>
    <name type="synonym">Hormographiella aspergillata</name>
    <dbReference type="NCBI Taxonomy" id="240176"/>
    <lineage>
        <taxon>Eukaryota</taxon>
        <taxon>Fungi</taxon>
        <taxon>Dikarya</taxon>
        <taxon>Basidiomycota</taxon>
        <taxon>Agaricomycotina</taxon>
        <taxon>Agaricomycetes</taxon>
        <taxon>Agaricomycetidae</taxon>
        <taxon>Agaricales</taxon>
        <taxon>Agaricineae</taxon>
        <taxon>Psathyrellaceae</taxon>
        <taxon>Coprinopsis</taxon>
    </lineage>
</organism>
<feature type="region of interest" description="Disordered" evidence="1">
    <location>
        <begin position="1"/>
        <end position="64"/>
    </location>
</feature>
<feature type="compositionally biased region" description="Low complexity" evidence="1">
    <location>
        <begin position="269"/>
        <end position="288"/>
    </location>
</feature>
<feature type="compositionally biased region" description="Acidic residues" evidence="1">
    <location>
        <begin position="408"/>
        <end position="418"/>
    </location>
</feature>
<dbReference type="KEGG" id="cci:CC1G_04196"/>
<gene>
    <name evidence="2" type="ORF">CC1G_04196</name>
</gene>
<dbReference type="OrthoDB" id="437078at2759"/>